<proteinExistence type="predicted"/>
<evidence type="ECO:0008006" key="5">
    <source>
        <dbReference type="Google" id="ProtNLM"/>
    </source>
</evidence>
<dbReference type="EMBL" id="JAAGKO020000003">
    <property type="protein sequence ID" value="MDI5961802.1"/>
    <property type="molecule type" value="Genomic_DNA"/>
</dbReference>
<feature type="signal peptide" evidence="1">
    <location>
        <begin position="1"/>
        <end position="29"/>
    </location>
</feature>
<comment type="caution">
    <text evidence="3">The sequence shown here is derived from an EMBL/GenBank/DDBJ whole genome shotgun (WGS) entry which is preliminary data.</text>
</comment>
<feature type="chain" id="PRO_5041735255" description="DUF3558 domain-containing protein" evidence="1">
    <location>
        <begin position="30"/>
        <end position="77"/>
    </location>
</feature>
<keyword evidence="1" id="KW-0732">Signal</keyword>
<sequence length="77" mass="7141">MGRRRMRTAVAVAVLAAGCLAAGGGTAVAAAGGDATGCALPLSDLSLLGVKAAPDSLGGACDALKTDGGHDPGLGGH</sequence>
<dbReference type="PROSITE" id="PS51257">
    <property type="entry name" value="PROKAR_LIPOPROTEIN"/>
    <property type="match status" value="1"/>
</dbReference>
<dbReference type="AlphaFoldDB" id="A0AA90KKA1"/>
<gene>
    <name evidence="2" type="ORF">POF43_003530</name>
    <name evidence="3" type="ORF">POF50_034185</name>
</gene>
<evidence type="ECO:0000313" key="4">
    <source>
        <dbReference type="Proteomes" id="UP001156398"/>
    </source>
</evidence>
<keyword evidence="4" id="KW-1185">Reference proteome</keyword>
<dbReference type="EMBL" id="JABXJJ020000070">
    <property type="protein sequence ID" value="MDI5974339.1"/>
    <property type="molecule type" value="Genomic_DNA"/>
</dbReference>
<reference evidence="3 4" key="1">
    <citation type="submission" date="2023-05" db="EMBL/GenBank/DDBJ databases">
        <title>Streptantibioticus silvisoli sp. nov., acidotolerant actinomycetes 1 from pine litter.</title>
        <authorList>
            <person name="Swiecimska M."/>
            <person name="Golinska P."/>
            <person name="Sangal V."/>
            <person name="Wachnowicz B."/>
            <person name="Goodfellow M."/>
        </authorList>
    </citation>
    <scope>NUCLEOTIDE SEQUENCE</scope>
    <source>
        <strain evidence="3">SL13</strain>
        <strain evidence="2 4">SL54</strain>
    </source>
</reference>
<evidence type="ECO:0000256" key="1">
    <source>
        <dbReference type="SAM" id="SignalP"/>
    </source>
</evidence>
<evidence type="ECO:0000313" key="3">
    <source>
        <dbReference type="EMBL" id="MDI5974339.1"/>
    </source>
</evidence>
<accession>A0AA90KKA1</accession>
<evidence type="ECO:0000313" key="2">
    <source>
        <dbReference type="EMBL" id="MDI5961802.1"/>
    </source>
</evidence>
<dbReference type="Proteomes" id="UP001156398">
    <property type="component" value="Unassembled WGS sequence"/>
</dbReference>
<protein>
    <recommendedName>
        <fullName evidence="5">DUF3558 domain-containing protein</fullName>
    </recommendedName>
</protein>
<name>A0AA90KKA1_9ACTN</name>
<dbReference type="RefSeq" id="WP_282699189.1">
    <property type="nucleotide sequence ID" value="NZ_JAAGKO020000003.1"/>
</dbReference>
<organism evidence="3">
    <name type="scientific">Streptantibioticus silvisoli</name>
    <dbReference type="NCBI Taxonomy" id="2705255"/>
    <lineage>
        <taxon>Bacteria</taxon>
        <taxon>Bacillati</taxon>
        <taxon>Actinomycetota</taxon>
        <taxon>Actinomycetes</taxon>
        <taxon>Kitasatosporales</taxon>
        <taxon>Streptomycetaceae</taxon>
        <taxon>Streptantibioticus</taxon>
    </lineage>
</organism>